<dbReference type="GeneID" id="89934912"/>
<evidence type="ECO:0000313" key="7">
    <source>
        <dbReference type="EMBL" id="KAK4117120.1"/>
    </source>
</evidence>
<dbReference type="GO" id="GO:0030527">
    <property type="term" value="F:structural constituent of chromatin"/>
    <property type="evidence" value="ECO:0007669"/>
    <property type="project" value="InterPro"/>
</dbReference>
<name>A0AAN6TMD9_9PEZI</name>
<organism evidence="7 8">
    <name type="scientific">Canariomyces notabilis</name>
    <dbReference type="NCBI Taxonomy" id="2074819"/>
    <lineage>
        <taxon>Eukaryota</taxon>
        <taxon>Fungi</taxon>
        <taxon>Dikarya</taxon>
        <taxon>Ascomycota</taxon>
        <taxon>Pezizomycotina</taxon>
        <taxon>Sordariomycetes</taxon>
        <taxon>Sordariomycetidae</taxon>
        <taxon>Sordariales</taxon>
        <taxon>Chaetomiaceae</taxon>
        <taxon>Canariomyces</taxon>
    </lineage>
</organism>
<dbReference type="PANTHER" id="PTHR45737:SF6">
    <property type="entry name" value="VON WILLEBRAND FACTOR A DOMAIN-CONTAINING PROTEIN 5A"/>
    <property type="match status" value="1"/>
</dbReference>
<dbReference type="GO" id="GO:0003677">
    <property type="term" value="F:DNA binding"/>
    <property type="evidence" value="ECO:0007669"/>
    <property type="project" value="InterPro"/>
</dbReference>
<dbReference type="GO" id="GO:0000786">
    <property type="term" value="C:nucleosome"/>
    <property type="evidence" value="ECO:0007669"/>
    <property type="project" value="UniProtKB-KW"/>
</dbReference>
<evidence type="ECO:0000259" key="5">
    <source>
        <dbReference type="PROSITE" id="PS50234"/>
    </source>
</evidence>
<dbReference type="InterPro" id="IPR013694">
    <property type="entry name" value="VIT"/>
</dbReference>
<dbReference type="Pfam" id="PF08487">
    <property type="entry name" value="VIT"/>
    <property type="match status" value="1"/>
</dbReference>
<dbReference type="SUPFAM" id="SSF53300">
    <property type="entry name" value="vWA-like"/>
    <property type="match status" value="1"/>
</dbReference>
<reference evidence="7" key="1">
    <citation type="journal article" date="2023" name="Mol. Phylogenet. Evol.">
        <title>Genome-scale phylogeny and comparative genomics of the fungal order Sordariales.</title>
        <authorList>
            <person name="Hensen N."/>
            <person name="Bonometti L."/>
            <person name="Westerberg I."/>
            <person name="Brannstrom I.O."/>
            <person name="Guillou S."/>
            <person name="Cros-Aarteil S."/>
            <person name="Calhoun S."/>
            <person name="Haridas S."/>
            <person name="Kuo A."/>
            <person name="Mondo S."/>
            <person name="Pangilinan J."/>
            <person name="Riley R."/>
            <person name="LaButti K."/>
            <person name="Andreopoulos B."/>
            <person name="Lipzen A."/>
            <person name="Chen C."/>
            <person name="Yan M."/>
            <person name="Daum C."/>
            <person name="Ng V."/>
            <person name="Clum A."/>
            <person name="Steindorff A."/>
            <person name="Ohm R.A."/>
            <person name="Martin F."/>
            <person name="Silar P."/>
            <person name="Natvig D.O."/>
            <person name="Lalanne C."/>
            <person name="Gautier V."/>
            <person name="Ament-Velasquez S.L."/>
            <person name="Kruys A."/>
            <person name="Hutchinson M.I."/>
            <person name="Powell A.J."/>
            <person name="Barry K."/>
            <person name="Miller A.N."/>
            <person name="Grigoriev I.V."/>
            <person name="Debuchy R."/>
            <person name="Gladieux P."/>
            <person name="Hiltunen Thoren M."/>
            <person name="Johannesson H."/>
        </authorList>
    </citation>
    <scope>NUCLEOTIDE SEQUENCE</scope>
    <source>
        <strain evidence="7">CBS 508.74</strain>
    </source>
</reference>
<feature type="region of interest" description="Disordered" evidence="4">
    <location>
        <begin position="700"/>
        <end position="725"/>
    </location>
</feature>
<comment type="caution">
    <text evidence="7">The sequence shown here is derived from an EMBL/GenBank/DDBJ whole genome shotgun (WGS) entry which is preliminary data.</text>
</comment>
<dbReference type="Gene3D" id="3.40.50.410">
    <property type="entry name" value="von Willebrand factor, type A domain"/>
    <property type="match status" value="1"/>
</dbReference>
<keyword evidence="3" id="KW-0544">Nucleosome core</keyword>
<feature type="domain" description="VIT" evidence="6">
    <location>
        <begin position="14"/>
        <end position="146"/>
    </location>
</feature>
<gene>
    <name evidence="7" type="ORF">N656DRAFT_699398</name>
</gene>
<dbReference type="PANTHER" id="PTHR45737">
    <property type="entry name" value="VON WILLEBRAND FACTOR A DOMAIN-CONTAINING PROTEIN 5A"/>
    <property type="match status" value="1"/>
</dbReference>
<dbReference type="SMART" id="SM00609">
    <property type="entry name" value="VIT"/>
    <property type="match status" value="1"/>
</dbReference>
<dbReference type="InterPro" id="IPR002035">
    <property type="entry name" value="VWF_A"/>
</dbReference>
<dbReference type="SMART" id="SM00327">
    <property type="entry name" value="VWA"/>
    <property type="match status" value="1"/>
</dbReference>
<dbReference type="RefSeq" id="XP_064674690.1">
    <property type="nucleotide sequence ID" value="XM_064810787.1"/>
</dbReference>
<feature type="compositionally biased region" description="Low complexity" evidence="4">
    <location>
        <begin position="711"/>
        <end position="720"/>
    </location>
</feature>
<protein>
    <submittedName>
        <fullName evidence="7">VIT-domain-containing protein</fullName>
    </submittedName>
</protein>
<keyword evidence="8" id="KW-1185">Reference proteome</keyword>
<evidence type="ECO:0000256" key="3">
    <source>
        <dbReference type="ARBA" id="ARBA00023269"/>
    </source>
</evidence>
<keyword evidence="3" id="KW-0238">DNA-binding</keyword>
<dbReference type="InterPro" id="IPR036465">
    <property type="entry name" value="vWFA_dom_sf"/>
</dbReference>
<dbReference type="Proteomes" id="UP001302812">
    <property type="component" value="Unassembled WGS sequence"/>
</dbReference>
<dbReference type="InterPro" id="IPR000164">
    <property type="entry name" value="Histone_H3/CENP-A"/>
</dbReference>
<dbReference type="Pfam" id="PF13768">
    <property type="entry name" value="VWA_3"/>
    <property type="match status" value="1"/>
</dbReference>
<feature type="domain" description="VWFA" evidence="5">
    <location>
        <begin position="293"/>
        <end position="474"/>
    </location>
</feature>
<comment type="subcellular location">
    <subcellularLocation>
        <location evidence="1">Chromosome</location>
    </subcellularLocation>
</comment>
<dbReference type="EMBL" id="MU853332">
    <property type="protein sequence ID" value="KAK4117120.1"/>
    <property type="molecule type" value="Genomic_DNA"/>
</dbReference>
<keyword evidence="2" id="KW-0158">Chromosome</keyword>
<sequence>MTVHNHICGLYYILPNHPSYSRPLREYLPQLSLSAHAKIVSTTSRTTLTQTFVNPRAEAIPELRYTFPLYDGVSVVGFICTINNDRVIRGVVKERAEARKTYTDAVARGETAGLLEQLPSASDVFTTTIGNVPANATIKVDITYLGELKHDAEVDGIRYTIPTSIAPRFGNYPGELLRASTLRNDSGISIVVDVEMPNGCTVRNVQSPSHPISVTVGNTSVGTAQGQEMSLQKASATLSQATTELGDDFVLQIVASGVDKPVAVLETHPTIPNQRALMATLVPKFNLPPSRPEIVFLCDRSGSMRGGNKIDNLKTALHIFLKSLPVGVKFNICSFGSRHEFLFPDGSKTYDAVSLEQATQYVDKFDANFGGTDIYSPTEDAIKKRYRDMDLEIIIVTDGEIWDQDKLFNLVTKSVSESNGAIRVFTLGIGSNVSHSLIEGVAQAGNGFSQTVSDNENMSGKAVRMLKASLMPHIRDYTLEVRYETPAKDQAEDDFEVVEVEKVMDAMSIDVVEPQQQHKEPPKQPISLFDESANPDVEMTDASLDTTAGGKYSHVPYVLEPKLLQAPFIIPALYPFSRTTVFLLMSPGTVQRQPKAVVLRGTSAHGPLELEIPVAVLPEKAETIHQLAARKAVKELEDGRGWIYHAKDANDDKGQLLRDKYPGRYHDMVEREAVRLGVTYQVGGRWCSFVAVEATAEKASETAAPLHEPASSSSSRSRSSSPKRDLTQFMYPTDAMFGRGVGQTAIASFAQYASSSTPNKRLRGPLPAPTTMTFGKAPRKQLASMAARKSAPSTGGVSLNIPGDDKLSPIVALQTFAGSWDWDDNLLDLLHIDADSDLPAAAQEVVDQLGGKSDTLATALVLVHLELRLADMKDQWEMLAEKARGWLQDELLKEGKFGLDEFLAEAKKILQLAAIVEDDPDANI</sequence>
<evidence type="ECO:0000259" key="6">
    <source>
        <dbReference type="PROSITE" id="PS51468"/>
    </source>
</evidence>
<evidence type="ECO:0000256" key="4">
    <source>
        <dbReference type="SAM" id="MobiDB-lite"/>
    </source>
</evidence>
<evidence type="ECO:0000256" key="2">
    <source>
        <dbReference type="ARBA" id="ARBA00022454"/>
    </source>
</evidence>
<reference evidence="7" key="2">
    <citation type="submission" date="2023-05" db="EMBL/GenBank/DDBJ databases">
        <authorList>
            <consortium name="Lawrence Berkeley National Laboratory"/>
            <person name="Steindorff A."/>
            <person name="Hensen N."/>
            <person name="Bonometti L."/>
            <person name="Westerberg I."/>
            <person name="Brannstrom I.O."/>
            <person name="Guillou S."/>
            <person name="Cros-Aarteil S."/>
            <person name="Calhoun S."/>
            <person name="Haridas S."/>
            <person name="Kuo A."/>
            <person name="Mondo S."/>
            <person name="Pangilinan J."/>
            <person name="Riley R."/>
            <person name="Labutti K."/>
            <person name="Andreopoulos B."/>
            <person name="Lipzen A."/>
            <person name="Chen C."/>
            <person name="Yanf M."/>
            <person name="Daum C."/>
            <person name="Ng V."/>
            <person name="Clum A."/>
            <person name="Ohm R."/>
            <person name="Martin F."/>
            <person name="Silar P."/>
            <person name="Natvig D."/>
            <person name="Lalanne C."/>
            <person name="Gautier V."/>
            <person name="Ament-Velasquez S.L."/>
            <person name="Kruys A."/>
            <person name="Hutchinson M.I."/>
            <person name="Powell A.J."/>
            <person name="Barry K."/>
            <person name="Miller A.N."/>
            <person name="Grigoriev I.V."/>
            <person name="Debuchy R."/>
            <person name="Gladieux P."/>
            <person name="Thoren M.H."/>
            <person name="Johannesson H."/>
        </authorList>
    </citation>
    <scope>NUCLEOTIDE SEQUENCE</scope>
    <source>
        <strain evidence="7">CBS 508.74</strain>
    </source>
</reference>
<dbReference type="AlphaFoldDB" id="A0AAN6TMD9"/>
<accession>A0AAN6TMD9</accession>
<proteinExistence type="predicted"/>
<evidence type="ECO:0000313" key="8">
    <source>
        <dbReference type="Proteomes" id="UP001302812"/>
    </source>
</evidence>
<dbReference type="PROSITE" id="PS51468">
    <property type="entry name" value="VIT"/>
    <property type="match status" value="1"/>
</dbReference>
<evidence type="ECO:0000256" key="1">
    <source>
        <dbReference type="ARBA" id="ARBA00004286"/>
    </source>
</evidence>
<dbReference type="PROSITE" id="PS50234">
    <property type="entry name" value="VWFA"/>
    <property type="match status" value="1"/>
</dbReference>
<dbReference type="PROSITE" id="PS00322">
    <property type="entry name" value="HISTONE_H3_1"/>
    <property type="match status" value="1"/>
</dbReference>